<dbReference type="EMBL" id="BSRI01000002">
    <property type="protein sequence ID" value="GLV56785.1"/>
    <property type="molecule type" value="Genomic_DNA"/>
</dbReference>
<keyword evidence="3" id="KW-1185">Reference proteome</keyword>
<accession>A0ABQ6FSY0</accession>
<evidence type="ECO:0000313" key="3">
    <source>
        <dbReference type="Proteomes" id="UP001344906"/>
    </source>
</evidence>
<organism evidence="2 3">
    <name type="scientific">Dictyobacter halimunensis</name>
    <dbReference type="NCBI Taxonomy" id="3026934"/>
    <lineage>
        <taxon>Bacteria</taxon>
        <taxon>Bacillati</taxon>
        <taxon>Chloroflexota</taxon>
        <taxon>Ktedonobacteria</taxon>
        <taxon>Ktedonobacterales</taxon>
        <taxon>Dictyobacteraceae</taxon>
        <taxon>Dictyobacter</taxon>
    </lineage>
</organism>
<feature type="transmembrane region" description="Helical" evidence="1">
    <location>
        <begin position="163"/>
        <end position="195"/>
    </location>
</feature>
<feature type="transmembrane region" description="Helical" evidence="1">
    <location>
        <begin position="45"/>
        <end position="64"/>
    </location>
</feature>
<keyword evidence="1" id="KW-1133">Transmembrane helix</keyword>
<dbReference type="RefSeq" id="WP_338252376.1">
    <property type="nucleotide sequence ID" value="NZ_BSRI01000002.1"/>
</dbReference>
<keyword evidence="1" id="KW-0472">Membrane</keyword>
<feature type="transmembrane region" description="Helical" evidence="1">
    <location>
        <begin position="242"/>
        <end position="261"/>
    </location>
</feature>
<sequence>MENNMKQENGGRHVSAWVVALIVAALLIVLIVLGSRGLRDFDAALIGYAVASVFMIGAMAYRYTLWIGRPPTWRYFKAGWTNFLSLRNFRRYTLLIPQAWWTDIFAQTFILRRSLLRWIMHMSIFWGVILSLLITFPLTFGWLRFTLVPPDHYQVWVFGFPTIIFPILNGIGFMIYHGLDFSAALLVIGLSIAFWRRLNEMGLFMTQRFGFDLMPLILLFAICITGLALTASSLWWGGQFYWFISLTHQVVVVLWLLMLPFGKFFHIIQRPASIGVTLYQTVNQDVDHYTRDADSPQAIGTGRCKRCGHELPSEQFIADLKGVINDLGQDYTLNKNGDSLHDYCPTCKRVLRGQAYYQMMGKHFL</sequence>
<feature type="transmembrane region" description="Helical" evidence="1">
    <location>
        <begin position="123"/>
        <end position="143"/>
    </location>
</feature>
<gene>
    <name evidence="2" type="ORF">KDH_36240</name>
</gene>
<proteinExistence type="predicted"/>
<feature type="transmembrane region" description="Helical" evidence="1">
    <location>
        <begin position="216"/>
        <end position="236"/>
    </location>
</feature>
<dbReference type="Proteomes" id="UP001344906">
    <property type="component" value="Unassembled WGS sequence"/>
</dbReference>
<protein>
    <recommendedName>
        <fullName evidence="4">MFS transporter</fullName>
    </recommendedName>
</protein>
<name>A0ABQ6FSY0_9CHLR</name>
<evidence type="ECO:0008006" key="4">
    <source>
        <dbReference type="Google" id="ProtNLM"/>
    </source>
</evidence>
<keyword evidence="1" id="KW-0812">Transmembrane</keyword>
<evidence type="ECO:0000256" key="1">
    <source>
        <dbReference type="SAM" id="Phobius"/>
    </source>
</evidence>
<feature type="transmembrane region" description="Helical" evidence="1">
    <location>
        <begin position="14"/>
        <end position="33"/>
    </location>
</feature>
<comment type="caution">
    <text evidence="2">The sequence shown here is derived from an EMBL/GenBank/DDBJ whole genome shotgun (WGS) entry which is preliminary data.</text>
</comment>
<dbReference type="SUPFAM" id="SSF103501">
    <property type="entry name" value="Respiratory nitrate reductase 1 gamma chain"/>
    <property type="match status" value="1"/>
</dbReference>
<dbReference type="InterPro" id="IPR036197">
    <property type="entry name" value="NarG-like_sf"/>
</dbReference>
<reference evidence="2 3" key="1">
    <citation type="submission" date="2023-02" db="EMBL/GenBank/DDBJ databases">
        <title>Dictyobacter halimunensis sp. nov., a new member of the class Ktedonobacteria from forest soil in a geothermal area.</title>
        <authorList>
            <person name="Rachmania M.K."/>
            <person name="Ningsih F."/>
            <person name="Sakai Y."/>
            <person name="Yabe S."/>
            <person name="Yokota A."/>
            <person name="Sjamsuridzal W."/>
        </authorList>
    </citation>
    <scope>NUCLEOTIDE SEQUENCE [LARGE SCALE GENOMIC DNA]</scope>
    <source>
        <strain evidence="2 3">S3.2.2.5</strain>
    </source>
</reference>
<evidence type="ECO:0000313" key="2">
    <source>
        <dbReference type="EMBL" id="GLV56785.1"/>
    </source>
</evidence>